<evidence type="ECO:0000313" key="4">
    <source>
        <dbReference type="EMBL" id="MEN1759191.1"/>
    </source>
</evidence>
<organism evidence="4 5">
    <name type="scientific">Anoxynatronum sibiricum</name>
    <dbReference type="NCBI Taxonomy" id="210623"/>
    <lineage>
        <taxon>Bacteria</taxon>
        <taxon>Bacillati</taxon>
        <taxon>Bacillota</taxon>
        <taxon>Clostridia</taxon>
        <taxon>Eubacteriales</taxon>
        <taxon>Clostridiaceae</taxon>
        <taxon>Anoxynatronum</taxon>
    </lineage>
</organism>
<sequence length="166" mass="18551">MEYTIETMKNSDWEQVAAIYLAGIQTGIATFQTKIPSWEAWDESHVESCRLVARSNDQIHGWAAISPTSSRCVYAGVGEVSIYIDAACRGMGIGQALLNQLVKCSEENGYWTLQAGVLRENEASRALHVKCGFKELGIREKLGKMPTGKWHDVVFLERRSQRVGQE</sequence>
<dbReference type="Proteomes" id="UP001407405">
    <property type="component" value="Unassembled WGS sequence"/>
</dbReference>
<proteinExistence type="predicted"/>
<protein>
    <submittedName>
        <fullName evidence="4">N-acetyltransferase family protein</fullName>
    </submittedName>
</protein>
<accession>A0ABU9VRX6</accession>
<reference evidence="4 5" key="1">
    <citation type="submission" date="2024-04" db="EMBL/GenBank/DDBJ databases">
        <title>Genome sequencing and metabolic network reconstruction of aminoacids and betaine degradation by Anoxynatronum sibiricum.</title>
        <authorList>
            <person name="Detkova E.N."/>
            <person name="Boltjanskaja Y.V."/>
            <person name="Mardanov A.V."/>
            <person name="Kevbrin V."/>
        </authorList>
    </citation>
    <scope>NUCLEOTIDE SEQUENCE [LARGE SCALE GENOMIC DNA]</scope>
    <source>
        <strain evidence="4 5">Z-7981</strain>
    </source>
</reference>
<evidence type="ECO:0000313" key="5">
    <source>
        <dbReference type="Proteomes" id="UP001407405"/>
    </source>
</evidence>
<dbReference type="PROSITE" id="PS51186">
    <property type="entry name" value="GNAT"/>
    <property type="match status" value="1"/>
</dbReference>
<name>A0ABU9VRX6_9CLOT</name>
<dbReference type="InterPro" id="IPR016181">
    <property type="entry name" value="Acyl_CoA_acyltransferase"/>
</dbReference>
<dbReference type="InterPro" id="IPR000182">
    <property type="entry name" value="GNAT_dom"/>
</dbReference>
<comment type="caution">
    <text evidence="4">The sequence shown here is derived from an EMBL/GenBank/DDBJ whole genome shotgun (WGS) entry which is preliminary data.</text>
</comment>
<keyword evidence="1" id="KW-0808">Transferase</keyword>
<feature type="domain" description="N-acetyltransferase" evidence="3">
    <location>
        <begin position="3"/>
        <end position="157"/>
    </location>
</feature>
<keyword evidence="2" id="KW-0012">Acyltransferase</keyword>
<evidence type="ECO:0000256" key="1">
    <source>
        <dbReference type="ARBA" id="ARBA00022679"/>
    </source>
</evidence>
<evidence type="ECO:0000256" key="2">
    <source>
        <dbReference type="ARBA" id="ARBA00023315"/>
    </source>
</evidence>
<dbReference type="CDD" id="cd04301">
    <property type="entry name" value="NAT_SF"/>
    <property type="match status" value="1"/>
</dbReference>
<dbReference type="Pfam" id="PF00583">
    <property type="entry name" value="Acetyltransf_1"/>
    <property type="match status" value="1"/>
</dbReference>
<dbReference type="SUPFAM" id="SSF55729">
    <property type="entry name" value="Acyl-CoA N-acyltransferases (Nat)"/>
    <property type="match status" value="1"/>
</dbReference>
<dbReference type="EMBL" id="JBCITM010000001">
    <property type="protein sequence ID" value="MEN1759191.1"/>
    <property type="molecule type" value="Genomic_DNA"/>
</dbReference>
<evidence type="ECO:0000259" key="3">
    <source>
        <dbReference type="PROSITE" id="PS51186"/>
    </source>
</evidence>
<gene>
    <name evidence="4" type="ORF">AAIG11_01775</name>
</gene>
<dbReference type="PANTHER" id="PTHR43072">
    <property type="entry name" value="N-ACETYLTRANSFERASE"/>
    <property type="match status" value="1"/>
</dbReference>
<keyword evidence="5" id="KW-1185">Reference proteome</keyword>
<dbReference type="Gene3D" id="3.40.630.30">
    <property type="match status" value="1"/>
</dbReference>
<dbReference type="PANTHER" id="PTHR43072:SF23">
    <property type="entry name" value="UPF0039 PROTEIN C11D3.02C"/>
    <property type="match status" value="1"/>
</dbReference>
<dbReference type="RefSeq" id="WP_343184564.1">
    <property type="nucleotide sequence ID" value="NZ_JBCITM010000001.1"/>
</dbReference>